<feature type="binding site" evidence="8">
    <location>
        <begin position="9"/>
        <end position="11"/>
    </location>
    <ligand>
        <name>GTP</name>
        <dbReference type="ChEBI" id="CHEBI:37565"/>
    </ligand>
</feature>
<feature type="binding site" evidence="8">
    <location>
        <position position="66"/>
    </location>
    <ligand>
        <name>GTP</name>
        <dbReference type="ChEBI" id="CHEBI:37565"/>
    </ligand>
</feature>
<dbReference type="GO" id="GO:0005737">
    <property type="term" value="C:cytoplasm"/>
    <property type="evidence" value="ECO:0007669"/>
    <property type="project" value="UniProtKB-SubCell"/>
</dbReference>
<dbReference type="EC" id="2.7.7.77" evidence="8"/>
<evidence type="ECO:0000259" key="9">
    <source>
        <dbReference type="Pfam" id="PF12804"/>
    </source>
</evidence>
<dbReference type="RefSeq" id="WP_200334515.1">
    <property type="nucleotide sequence ID" value="NZ_CP066786.1"/>
</dbReference>
<feature type="binding site" evidence="8">
    <location>
        <position position="21"/>
    </location>
    <ligand>
        <name>GTP</name>
        <dbReference type="ChEBI" id="CHEBI:37565"/>
    </ligand>
</feature>
<dbReference type="Gene3D" id="3.90.550.10">
    <property type="entry name" value="Spore Coat Polysaccharide Biosynthesis Protein SpsA, Chain A"/>
    <property type="match status" value="1"/>
</dbReference>
<accession>A0A7T7HI41</accession>
<evidence type="ECO:0000256" key="8">
    <source>
        <dbReference type="HAMAP-Rule" id="MF_00316"/>
    </source>
</evidence>
<keyword evidence="2 8" id="KW-0808">Transferase</keyword>
<keyword evidence="7 8" id="KW-0501">Molybdenum cofactor biosynthesis</keyword>
<organism evidence="10 11">
    <name type="scientific">Martelella lutilitoris</name>
    <dbReference type="NCBI Taxonomy" id="2583532"/>
    <lineage>
        <taxon>Bacteria</taxon>
        <taxon>Pseudomonadati</taxon>
        <taxon>Pseudomonadota</taxon>
        <taxon>Alphaproteobacteria</taxon>
        <taxon>Hyphomicrobiales</taxon>
        <taxon>Aurantimonadaceae</taxon>
        <taxon>Martelella</taxon>
    </lineage>
</organism>
<reference evidence="10 11" key="1">
    <citation type="submission" date="2020-12" db="EMBL/GenBank/DDBJ databases">
        <authorList>
            <person name="Zheng R.K."/>
            <person name="Sun C.M."/>
        </authorList>
    </citation>
    <scope>NUCLEOTIDE SEQUENCE [LARGE SCALE GENOMIC DNA]</scope>
    <source>
        <strain evidence="10 11">ZRK001</strain>
    </source>
</reference>
<comment type="subcellular location">
    <subcellularLocation>
        <location evidence="8">Cytoplasm</location>
    </subcellularLocation>
</comment>
<evidence type="ECO:0000313" key="10">
    <source>
        <dbReference type="EMBL" id="QQM29572.1"/>
    </source>
</evidence>
<dbReference type="SUPFAM" id="SSF53448">
    <property type="entry name" value="Nucleotide-diphospho-sugar transferases"/>
    <property type="match status" value="1"/>
</dbReference>
<keyword evidence="1 8" id="KW-0963">Cytoplasm</keyword>
<dbReference type="InterPro" id="IPR013482">
    <property type="entry name" value="Molybde_CF_guanTrfase"/>
</dbReference>
<proteinExistence type="inferred from homology"/>
<comment type="domain">
    <text evidence="8">The N-terminal domain determines nucleotide recognition and specific binding, while the C-terminal domain determines the specific binding to the target protein.</text>
</comment>
<dbReference type="GO" id="GO:0005525">
    <property type="term" value="F:GTP binding"/>
    <property type="evidence" value="ECO:0007669"/>
    <property type="project" value="UniProtKB-UniRule"/>
</dbReference>
<dbReference type="KEGG" id="mlut:JET14_14815"/>
<dbReference type="GO" id="GO:0046872">
    <property type="term" value="F:metal ion binding"/>
    <property type="evidence" value="ECO:0007669"/>
    <property type="project" value="UniProtKB-KW"/>
</dbReference>
<dbReference type="EMBL" id="CP066786">
    <property type="protein sequence ID" value="QQM29572.1"/>
    <property type="molecule type" value="Genomic_DNA"/>
</dbReference>
<feature type="domain" description="MobA-like NTP transferase" evidence="9">
    <location>
        <begin position="6"/>
        <end position="161"/>
    </location>
</feature>
<dbReference type="Pfam" id="PF12804">
    <property type="entry name" value="NTP_transf_3"/>
    <property type="match status" value="1"/>
</dbReference>
<comment type="similarity">
    <text evidence="8">Belongs to the MobA family.</text>
</comment>
<dbReference type="Proteomes" id="UP000596083">
    <property type="component" value="Chromosome"/>
</dbReference>
<dbReference type="PANTHER" id="PTHR19136:SF81">
    <property type="entry name" value="MOLYBDENUM COFACTOR GUANYLYLTRANSFERASE"/>
    <property type="match status" value="1"/>
</dbReference>
<gene>
    <name evidence="8 10" type="primary">mobA</name>
    <name evidence="10" type="ORF">JET14_14815</name>
</gene>
<comment type="function">
    <text evidence="8">Transfers a GMP moiety from GTP to Mo-molybdopterin (Mo-MPT) cofactor (Moco or molybdenum cofactor) to form Mo-molybdopterin guanine dinucleotide (Mo-MGD) cofactor.</text>
</comment>
<feature type="binding site" evidence="8">
    <location>
        <position position="101"/>
    </location>
    <ligand>
        <name>Mg(2+)</name>
        <dbReference type="ChEBI" id="CHEBI:18420"/>
    </ligand>
</feature>
<evidence type="ECO:0000313" key="11">
    <source>
        <dbReference type="Proteomes" id="UP000596083"/>
    </source>
</evidence>
<keyword evidence="3 8" id="KW-0479">Metal-binding</keyword>
<dbReference type="AlphaFoldDB" id="A0A7T7HI41"/>
<dbReference type="GO" id="GO:0061603">
    <property type="term" value="F:molybdenum cofactor guanylyltransferase activity"/>
    <property type="evidence" value="ECO:0007669"/>
    <property type="project" value="UniProtKB-EC"/>
</dbReference>
<evidence type="ECO:0000256" key="5">
    <source>
        <dbReference type="ARBA" id="ARBA00022842"/>
    </source>
</evidence>
<evidence type="ECO:0000256" key="2">
    <source>
        <dbReference type="ARBA" id="ARBA00022679"/>
    </source>
</evidence>
<dbReference type="InterPro" id="IPR025877">
    <property type="entry name" value="MobA-like_NTP_Trfase"/>
</dbReference>
<sequence>MTPLPAVILAGGASRRMGADKAMLMLEGETLLRRAHRRIARQARPVLVSRHGDDLSALPDATIIRDAASAHEGPLAGILAALAHLRAHAPWATHMVSIAVDTPFFPADLAGRLSAAGPSPDTIVLARSAGRIHPVFALWPLALRDALSNWLASGSNRRLMDFVSDHPCRTVDFPPISTEDGAVDPFFNINTPGDLDAARRMAKRVTDA</sequence>
<dbReference type="GO" id="GO:1902758">
    <property type="term" value="P:bis(molybdopterin guanine dinucleotide)molybdenum biosynthetic process"/>
    <property type="evidence" value="ECO:0007669"/>
    <property type="project" value="TreeGrafter"/>
</dbReference>
<protein>
    <recommendedName>
        <fullName evidence="8">Molybdenum cofactor guanylyltransferase</fullName>
        <shortName evidence="8">MoCo guanylyltransferase</shortName>
        <ecNumber evidence="8">2.7.7.77</ecNumber>
    </recommendedName>
    <alternativeName>
        <fullName evidence="8">GTP:molybdopterin guanylyltransferase</fullName>
    </alternativeName>
    <alternativeName>
        <fullName evidence="8">Mo-MPT guanylyltransferase</fullName>
    </alternativeName>
    <alternativeName>
        <fullName evidence="8">Molybdopterin guanylyltransferase</fullName>
    </alternativeName>
    <alternativeName>
        <fullName evidence="8">Molybdopterin-guanine dinucleotide synthase</fullName>
        <shortName evidence="8">MGD synthase</shortName>
    </alternativeName>
</protein>
<keyword evidence="5 8" id="KW-0460">Magnesium</keyword>
<dbReference type="HAMAP" id="MF_00316">
    <property type="entry name" value="MobA"/>
    <property type="match status" value="1"/>
</dbReference>
<evidence type="ECO:0000256" key="4">
    <source>
        <dbReference type="ARBA" id="ARBA00022741"/>
    </source>
</evidence>
<keyword evidence="4 8" id="KW-0547">Nucleotide-binding</keyword>
<comment type="caution">
    <text evidence="8">Lacks conserved residue(s) required for the propagation of feature annotation.</text>
</comment>
<evidence type="ECO:0000256" key="3">
    <source>
        <dbReference type="ARBA" id="ARBA00022723"/>
    </source>
</evidence>
<dbReference type="InterPro" id="IPR029044">
    <property type="entry name" value="Nucleotide-diphossugar_trans"/>
</dbReference>
<dbReference type="NCBIfam" id="TIGR02665">
    <property type="entry name" value="molyb_mobA"/>
    <property type="match status" value="1"/>
</dbReference>
<comment type="subunit">
    <text evidence="8">Monomer.</text>
</comment>
<evidence type="ECO:0000256" key="1">
    <source>
        <dbReference type="ARBA" id="ARBA00022490"/>
    </source>
</evidence>
<keyword evidence="6 8" id="KW-0342">GTP-binding</keyword>
<feature type="binding site" evidence="8">
    <location>
        <position position="101"/>
    </location>
    <ligand>
        <name>GTP</name>
        <dbReference type="ChEBI" id="CHEBI:37565"/>
    </ligand>
</feature>
<dbReference type="PANTHER" id="PTHR19136">
    <property type="entry name" value="MOLYBDENUM COFACTOR GUANYLYLTRANSFERASE"/>
    <property type="match status" value="1"/>
</dbReference>
<keyword evidence="10" id="KW-0548">Nucleotidyltransferase</keyword>
<comment type="cofactor">
    <cofactor evidence="8">
        <name>Mg(2+)</name>
        <dbReference type="ChEBI" id="CHEBI:18420"/>
    </cofactor>
</comment>
<comment type="catalytic activity">
    <reaction evidence="8">
        <text>Mo-molybdopterin + GTP + H(+) = Mo-molybdopterin guanine dinucleotide + diphosphate</text>
        <dbReference type="Rhea" id="RHEA:34243"/>
        <dbReference type="ChEBI" id="CHEBI:15378"/>
        <dbReference type="ChEBI" id="CHEBI:33019"/>
        <dbReference type="ChEBI" id="CHEBI:37565"/>
        <dbReference type="ChEBI" id="CHEBI:71302"/>
        <dbReference type="ChEBI" id="CHEBI:71310"/>
        <dbReference type="EC" id="2.7.7.77"/>
    </reaction>
</comment>
<evidence type="ECO:0000256" key="6">
    <source>
        <dbReference type="ARBA" id="ARBA00023134"/>
    </source>
</evidence>
<name>A0A7T7HI41_9HYPH</name>
<evidence type="ECO:0000256" key="7">
    <source>
        <dbReference type="ARBA" id="ARBA00023150"/>
    </source>
</evidence>
<dbReference type="CDD" id="cd02503">
    <property type="entry name" value="MobA"/>
    <property type="match status" value="1"/>
</dbReference>